<evidence type="ECO:0000256" key="6">
    <source>
        <dbReference type="ARBA" id="ARBA00013023"/>
    </source>
</evidence>
<evidence type="ECO:0000256" key="19">
    <source>
        <dbReference type="ARBA" id="ARBA00047808"/>
    </source>
</evidence>
<evidence type="ECO:0000313" key="25">
    <source>
        <dbReference type="Proteomes" id="UP000239907"/>
    </source>
</evidence>
<sequence>MTYQQALDWLYSTQNFGIKLGLDGPKKLLRQLLANPTRNTQVVHLAGTNGKGSTSAIIDSLSRATGLRCGLFTSPHLVDFRERIRVNGEMIPEQVVLDTILEIKEIVTDWEHHPTFFELTLAIAMRHFKETECELIILETGMGGRLDATTAVPADVCVITPIALDHSEWLGDTLEKVAREKAGIICEKKPVISAKQERSAAIVIAEEAEEKRAPLTTVNGPLLGYNINLAGKHQAENAQLAIEAVTALGIPLDFDSVKYALSNISWPGRFETLSEQPQIIIDGAHNPHAANALVDTWKQHFGEQKATLVFGAVEEKDVDQVLEILCSISEEVHLTPLDSPRSLSTEAAITALPANTSHTSHENLESALKSLSDCKNPILIAGSLFLIGEAKALFGDGGFQRSTQ</sequence>
<evidence type="ECO:0000256" key="7">
    <source>
        <dbReference type="ARBA" id="ARBA00013025"/>
    </source>
</evidence>
<evidence type="ECO:0000256" key="18">
    <source>
        <dbReference type="ARBA" id="ARBA00047493"/>
    </source>
</evidence>
<dbReference type="EMBL" id="MQWA01000001">
    <property type="protein sequence ID" value="PQJ29047.1"/>
    <property type="molecule type" value="Genomic_DNA"/>
</dbReference>
<dbReference type="Gene3D" id="3.40.1190.10">
    <property type="entry name" value="Mur-like, catalytic domain"/>
    <property type="match status" value="1"/>
</dbReference>
<name>A0A2S7U3G1_9BACT</name>
<evidence type="ECO:0000256" key="2">
    <source>
        <dbReference type="ARBA" id="ARBA00002714"/>
    </source>
</evidence>
<dbReference type="GO" id="GO:0046656">
    <property type="term" value="P:folic acid biosynthetic process"/>
    <property type="evidence" value="ECO:0007669"/>
    <property type="project" value="UniProtKB-KW"/>
</dbReference>
<comment type="pathway">
    <text evidence="4">Cofactor biosynthesis; tetrahydrofolylpolyglutamate biosynthesis.</text>
</comment>
<keyword evidence="9" id="KW-0436">Ligase</keyword>
<evidence type="ECO:0000256" key="11">
    <source>
        <dbReference type="ARBA" id="ARBA00022741"/>
    </source>
</evidence>
<evidence type="ECO:0000256" key="5">
    <source>
        <dbReference type="ARBA" id="ARBA00008276"/>
    </source>
</evidence>
<dbReference type="SUPFAM" id="SSF53623">
    <property type="entry name" value="MurD-like peptide ligases, catalytic domain"/>
    <property type="match status" value="1"/>
</dbReference>
<evidence type="ECO:0000256" key="9">
    <source>
        <dbReference type="ARBA" id="ARBA00022598"/>
    </source>
</evidence>
<protein>
    <recommendedName>
        <fullName evidence="8">Dihydrofolate synthase/folylpolyglutamate synthase</fullName>
        <ecNumber evidence="6">6.3.2.12</ecNumber>
        <ecNumber evidence="7">6.3.2.17</ecNumber>
    </recommendedName>
    <alternativeName>
        <fullName evidence="17">Folylpoly-gamma-glutamate synthetase-dihydrofolate synthetase</fullName>
    </alternativeName>
    <alternativeName>
        <fullName evidence="15">Folylpolyglutamate synthetase</fullName>
    </alternativeName>
    <alternativeName>
        <fullName evidence="16">Tetrahydrofolylpolyglutamate synthase</fullName>
    </alternativeName>
</protein>
<dbReference type="InterPro" id="IPR004101">
    <property type="entry name" value="Mur_ligase_C"/>
</dbReference>
<comment type="pathway">
    <text evidence="3">Cofactor biosynthesis; tetrahydrofolate biosynthesis; 7,8-dihydrofolate from 2-amino-4-hydroxy-6-hydroxymethyl-7,8-dihydropteridine diphosphate and 4-aminobenzoate: step 2/2.</text>
</comment>
<comment type="catalytic activity">
    <reaction evidence="19">
        <text>10-formyltetrahydrofolyl-(gamma-L-Glu)(n) + L-glutamate + ATP = 10-formyltetrahydrofolyl-(gamma-L-Glu)(n+1) + ADP + phosphate + H(+)</text>
        <dbReference type="Rhea" id="RHEA:51904"/>
        <dbReference type="Rhea" id="RHEA-COMP:13088"/>
        <dbReference type="Rhea" id="RHEA-COMP:14300"/>
        <dbReference type="ChEBI" id="CHEBI:15378"/>
        <dbReference type="ChEBI" id="CHEBI:29985"/>
        <dbReference type="ChEBI" id="CHEBI:30616"/>
        <dbReference type="ChEBI" id="CHEBI:43474"/>
        <dbReference type="ChEBI" id="CHEBI:134413"/>
        <dbReference type="ChEBI" id="CHEBI:456216"/>
        <dbReference type="EC" id="6.3.2.17"/>
    </reaction>
</comment>
<keyword evidence="12" id="KW-0067">ATP-binding</keyword>
<evidence type="ECO:0000256" key="20">
    <source>
        <dbReference type="ARBA" id="ARBA00049035"/>
    </source>
</evidence>
<keyword evidence="25" id="KW-1185">Reference proteome</keyword>
<keyword evidence="13" id="KW-0460">Magnesium</keyword>
<dbReference type="SUPFAM" id="SSF53244">
    <property type="entry name" value="MurD-like peptide ligases, peptide-binding domain"/>
    <property type="match status" value="1"/>
</dbReference>
<evidence type="ECO:0000256" key="3">
    <source>
        <dbReference type="ARBA" id="ARBA00004799"/>
    </source>
</evidence>
<dbReference type="GO" id="GO:0005524">
    <property type="term" value="F:ATP binding"/>
    <property type="evidence" value="ECO:0007669"/>
    <property type="project" value="UniProtKB-KW"/>
</dbReference>
<comment type="catalytic activity">
    <reaction evidence="21">
        <text>7,8-dihydropteroate + L-glutamate + ATP = 7,8-dihydrofolate + ADP + phosphate + H(+)</text>
        <dbReference type="Rhea" id="RHEA:23584"/>
        <dbReference type="ChEBI" id="CHEBI:15378"/>
        <dbReference type="ChEBI" id="CHEBI:17839"/>
        <dbReference type="ChEBI" id="CHEBI:29985"/>
        <dbReference type="ChEBI" id="CHEBI:30616"/>
        <dbReference type="ChEBI" id="CHEBI:43474"/>
        <dbReference type="ChEBI" id="CHEBI:57451"/>
        <dbReference type="ChEBI" id="CHEBI:456216"/>
        <dbReference type="EC" id="6.3.2.12"/>
    </reaction>
</comment>
<dbReference type="OrthoDB" id="9809356at2"/>
<organism evidence="24 25">
    <name type="scientific">Rubritalea profundi</name>
    <dbReference type="NCBI Taxonomy" id="1658618"/>
    <lineage>
        <taxon>Bacteria</taxon>
        <taxon>Pseudomonadati</taxon>
        <taxon>Verrucomicrobiota</taxon>
        <taxon>Verrucomicrobiia</taxon>
        <taxon>Verrucomicrobiales</taxon>
        <taxon>Rubritaleaceae</taxon>
        <taxon>Rubritalea</taxon>
    </lineage>
</organism>
<dbReference type="FunFam" id="3.40.1190.10:FF:000011">
    <property type="entry name" value="Folylpolyglutamate synthase/dihydrofolate synthase"/>
    <property type="match status" value="1"/>
</dbReference>
<evidence type="ECO:0000256" key="16">
    <source>
        <dbReference type="ARBA" id="ARBA00030592"/>
    </source>
</evidence>
<dbReference type="GO" id="GO:0004326">
    <property type="term" value="F:tetrahydrofolylpolyglutamate synthase activity"/>
    <property type="evidence" value="ECO:0007669"/>
    <property type="project" value="UniProtKB-EC"/>
</dbReference>
<keyword evidence="14" id="KW-0289">Folate biosynthesis</keyword>
<evidence type="ECO:0000256" key="14">
    <source>
        <dbReference type="ARBA" id="ARBA00022909"/>
    </source>
</evidence>
<evidence type="ECO:0000256" key="17">
    <source>
        <dbReference type="ARBA" id="ARBA00032510"/>
    </source>
</evidence>
<comment type="caution">
    <text evidence="24">The sequence shown here is derived from an EMBL/GenBank/DDBJ whole genome shotgun (WGS) entry which is preliminary data.</text>
</comment>
<dbReference type="GO" id="GO:0008841">
    <property type="term" value="F:dihydrofolate synthase activity"/>
    <property type="evidence" value="ECO:0007669"/>
    <property type="project" value="UniProtKB-EC"/>
</dbReference>
<dbReference type="PIRSF" id="PIRSF001563">
    <property type="entry name" value="Folylpolyglu_synth"/>
    <property type="match status" value="1"/>
</dbReference>
<gene>
    <name evidence="24" type="ORF">BSZ32_11470</name>
</gene>
<evidence type="ECO:0000313" key="24">
    <source>
        <dbReference type="EMBL" id="PQJ29047.1"/>
    </source>
</evidence>
<evidence type="ECO:0000256" key="1">
    <source>
        <dbReference type="ARBA" id="ARBA00001946"/>
    </source>
</evidence>
<dbReference type="RefSeq" id="WP_105043540.1">
    <property type="nucleotide sequence ID" value="NZ_MQWA01000001.1"/>
</dbReference>
<dbReference type="EC" id="6.3.2.12" evidence="6"/>
<dbReference type="EC" id="6.3.2.17" evidence="7"/>
<evidence type="ECO:0000256" key="4">
    <source>
        <dbReference type="ARBA" id="ARBA00005150"/>
    </source>
</evidence>
<dbReference type="NCBIfam" id="TIGR01499">
    <property type="entry name" value="folC"/>
    <property type="match status" value="1"/>
</dbReference>
<evidence type="ECO:0000256" key="15">
    <source>
        <dbReference type="ARBA" id="ARBA00030048"/>
    </source>
</evidence>
<evidence type="ECO:0000259" key="23">
    <source>
        <dbReference type="Pfam" id="PF08245"/>
    </source>
</evidence>
<keyword evidence="11" id="KW-0547">Nucleotide-binding</keyword>
<evidence type="ECO:0000256" key="21">
    <source>
        <dbReference type="ARBA" id="ARBA00049161"/>
    </source>
</evidence>
<comment type="similarity">
    <text evidence="5">Belongs to the folylpolyglutamate synthase family.</text>
</comment>
<dbReference type="PANTHER" id="PTHR11136">
    <property type="entry name" value="FOLYLPOLYGLUTAMATE SYNTHASE-RELATED"/>
    <property type="match status" value="1"/>
</dbReference>
<evidence type="ECO:0000256" key="13">
    <source>
        <dbReference type="ARBA" id="ARBA00022842"/>
    </source>
</evidence>
<dbReference type="GO" id="GO:0005737">
    <property type="term" value="C:cytoplasm"/>
    <property type="evidence" value="ECO:0007669"/>
    <property type="project" value="TreeGrafter"/>
</dbReference>
<dbReference type="InterPro" id="IPR036565">
    <property type="entry name" value="Mur-like_cat_sf"/>
</dbReference>
<dbReference type="InterPro" id="IPR036615">
    <property type="entry name" value="Mur_ligase_C_dom_sf"/>
</dbReference>
<evidence type="ECO:0000256" key="10">
    <source>
        <dbReference type="ARBA" id="ARBA00022723"/>
    </source>
</evidence>
<dbReference type="Pfam" id="PF02875">
    <property type="entry name" value="Mur_ligase_C"/>
    <property type="match status" value="1"/>
</dbReference>
<proteinExistence type="inferred from homology"/>
<dbReference type="GO" id="GO:0046872">
    <property type="term" value="F:metal ion binding"/>
    <property type="evidence" value="ECO:0007669"/>
    <property type="project" value="UniProtKB-KW"/>
</dbReference>
<reference evidence="24 25" key="1">
    <citation type="submission" date="2016-12" db="EMBL/GenBank/DDBJ databases">
        <title>Study of bacterial adaptation to deep sea.</title>
        <authorList>
            <person name="Song J."/>
            <person name="Yoshizawa S."/>
            <person name="Kogure K."/>
        </authorList>
    </citation>
    <scope>NUCLEOTIDE SEQUENCE [LARGE SCALE GENOMIC DNA]</scope>
    <source>
        <strain evidence="24 25">SAORIC-165</strain>
    </source>
</reference>
<dbReference type="AlphaFoldDB" id="A0A2S7U3G1"/>
<feature type="domain" description="Mur ligase central" evidence="23">
    <location>
        <begin position="46"/>
        <end position="189"/>
    </location>
</feature>
<accession>A0A2S7U3G1</accession>
<comment type="catalytic activity">
    <reaction evidence="18">
        <text>(6S)-5,6,7,8-tetrahydrofolyl-(gamma-L-Glu)(n) + L-glutamate + ATP = (6S)-5,6,7,8-tetrahydrofolyl-(gamma-L-Glu)(n+1) + ADP + phosphate + H(+)</text>
        <dbReference type="Rhea" id="RHEA:10580"/>
        <dbReference type="Rhea" id="RHEA-COMP:14738"/>
        <dbReference type="Rhea" id="RHEA-COMP:14740"/>
        <dbReference type="ChEBI" id="CHEBI:15378"/>
        <dbReference type="ChEBI" id="CHEBI:29985"/>
        <dbReference type="ChEBI" id="CHEBI:30616"/>
        <dbReference type="ChEBI" id="CHEBI:43474"/>
        <dbReference type="ChEBI" id="CHEBI:141005"/>
        <dbReference type="ChEBI" id="CHEBI:456216"/>
        <dbReference type="EC" id="6.3.2.17"/>
    </reaction>
</comment>
<evidence type="ECO:0000256" key="8">
    <source>
        <dbReference type="ARBA" id="ARBA00019357"/>
    </source>
</evidence>
<comment type="function">
    <text evidence="2">Functions in two distinct reactions of the de novo folate biosynthetic pathway. Catalyzes the addition of a glutamate residue to dihydropteroate (7,8-dihydropteroate or H2Pte) to form dihydrofolate (7,8-dihydrofolate monoglutamate or H2Pte-Glu). Also catalyzes successive additions of L-glutamate to tetrahydrofolate or 10-formyltetrahydrofolate or 5,10-methylenetetrahydrofolate, leading to folylpolyglutamate derivatives.</text>
</comment>
<evidence type="ECO:0000259" key="22">
    <source>
        <dbReference type="Pfam" id="PF02875"/>
    </source>
</evidence>
<dbReference type="InterPro" id="IPR001645">
    <property type="entry name" value="Folylpolyglutamate_synth"/>
</dbReference>
<feature type="domain" description="Mur ligase C-terminal" evidence="22">
    <location>
        <begin position="268"/>
        <end position="383"/>
    </location>
</feature>
<comment type="cofactor">
    <cofactor evidence="1">
        <name>Mg(2+)</name>
        <dbReference type="ChEBI" id="CHEBI:18420"/>
    </cofactor>
</comment>
<comment type="catalytic activity">
    <reaction evidence="20">
        <text>(6R)-5,10-methylenetetrahydrofolyl-(gamma-L-Glu)(n) + L-glutamate + ATP = (6R)-5,10-methylenetetrahydrofolyl-(gamma-L-Glu)(n+1) + ADP + phosphate + H(+)</text>
        <dbReference type="Rhea" id="RHEA:51912"/>
        <dbReference type="Rhea" id="RHEA-COMP:13257"/>
        <dbReference type="Rhea" id="RHEA-COMP:13258"/>
        <dbReference type="ChEBI" id="CHEBI:15378"/>
        <dbReference type="ChEBI" id="CHEBI:29985"/>
        <dbReference type="ChEBI" id="CHEBI:30616"/>
        <dbReference type="ChEBI" id="CHEBI:43474"/>
        <dbReference type="ChEBI" id="CHEBI:136572"/>
        <dbReference type="ChEBI" id="CHEBI:456216"/>
        <dbReference type="EC" id="6.3.2.17"/>
    </reaction>
</comment>
<dbReference type="Gene3D" id="3.90.190.20">
    <property type="entry name" value="Mur ligase, C-terminal domain"/>
    <property type="match status" value="1"/>
</dbReference>
<dbReference type="Pfam" id="PF08245">
    <property type="entry name" value="Mur_ligase_M"/>
    <property type="match status" value="1"/>
</dbReference>
<dbReference type="InterPro" id="IPR013221">
    <property type="entry name" value="Mur_ligase_cen"/>
</dbReference>
<dbReference type="PANTHER" id="PTHR11136:SF0">
    <property type="entry name" value="DIHYDROFOLATE SYNTHETASE-RELATED"/>
    <property type="match status" value="1"/>
</dbReference>
<evidence type="ECO:0000256" key="12">
    <source>
        <dbReference type="ARBA" id="ARBA00022840"/>
    </source>
</evidence>
<keyword evidence="10" id="KW-0479">Metal-binding</keyword>
<dbReference type="Proteomes" id="UP000239907">
    <property type="component" value="Unassembled WGS sequence"/>
</dbReference>